<dbReference type="EMBL" id="LR797534">
    <property type="protein sequence ID" value="CAB4223010.1"/>
    <property type="molecule type" value="Genomic_DNA"/>
</dbReference>
<protein>
    <submittedName>
        <fullName evidence="2">Uncharacterized protein</fullName>
    </submittedName>
</protein>
<sequence length="79" mass="8163">MTLSVYGSEIYVTVETQQVAAVTAVGIQGLSAEGLALDNLTNVDASAKTDGSVLVYKAGTAAWTATLTLEQQNVEGGHY</sequence>
<dbReference type="EMBL" id="LR796815">
    <property type="protein sequence ID" value="CAB4167260.1"/>
    <property type="molecule type" value="Genomic_DNA"/>
</dbReference>
<evidence type="ECO:0000313" key="4">
    <source>
        <dbReference type="EMBL" id="CAB4223010.1"/>
    </source>
</evidence>
<evidence type="ECO:0000313" key="2">
    <source>
        <dbReference type="EMBL" id="CAB4171110.1"/>
    </source>
</evidence>
<accession>A0A6J5PGW8</accession>
<organism evidence="2">
    <name type="scientific">uncultured Caudovirales phage</name>
    <dbReference type="NCBI Taxonomy" id="2100421"/>
    <lineage>
        <taxon>Viruses</taxon>
        <taxon>Duplodnaviria</taxon>
        <taxon>Heunggongvirae</taxon>
        <taxon>Uroviricota</taxon>
        <taxon>Caudoviricetes</taxon>
        <taxon>Peduoviridae</taxon>
        <taxon>Maltschvirus</taxon>
        <taxon>Maltschvirus maltsch</taxon>
    </lineage>
</organism>
<dbReference type="EMBL" id="LR796858">
    <property type="protein sequence ID" value="CAB4171110.1"/>
    <property type="molecule type" value="Genomic_DNA"/>
</dbReference>
<evidence type="ECO:0000313" key="1">
    <source>
        <dbReference type="EMBL" id="CAB4167260.1"/>
    </source>
</evidence>
<reference evidence="2" key="1">
    <citation type="submission" date="2020-05" db="EMBL/GenBank/DDBJ databases">
        <authorList>
            <person name="Chiriac C."/>
            <person name="Salcher M."/>
            <person name="Ghai R."/>
            <person name="Kavagutti S V."/>
        </authorList>
    </citation>
    <scope>NUCLEOTIDE SEQUENCE</scope>
</reference>
<gene>
    <name evidence="4" type="ORF">UFOVP1666_53</name>
    <name evidence="1" type="ORF">UFOVP867_8</name>
    <name evidence="2" type="ORF">UFOVP913_190</name>
    <name evidence="3" type="ORF">UFOVP993_46</name>
</gene>
<dbReference type="EMBL" id="LR796944">
    <property type="protein sequence ID" value="CAB4176653.1"/>
    <property type="molecule type" value="Genomic_DNA"/>
</dbReference>
<name>A0A6J5PGW8_9CAUD</name>
<proteinExistence type="predicted"/>
<evidence type="ECO:0000313" key="3">
    <source>
        <dbReference type="EMBL" id="CAB4176653.1"/>
    </source>
</evidence>